<proteinExistence type="inferred from homology"/>
<comment type="caution">
    <text evidence="10">The sequence shown here is derived from an EMBL/GenBank/DDBJ whole genome shotgun (WGS) entry which is preliminary data.</text>
</comment>
<dbReference type="PANTHER" id="PTHR30435:SF18">
    <property type="entry name" value="FLAGELLAR BASAL-BODY ROD PROTEIN FLGF"/>
    <property type="match status" value="1"/>
</dbReference>
<dbReference type="InterPro" id="IPR001444">
    <property type="entry name" value="Flag_bb_rod_N"/>
</dbReference>
<gene>
    <name evidence="10" type="primary">flgF</name>
    <name evidence="10" type="ORF">FOY91_17950</name>
</gene>
<dbReference type="NCBIfam" id="TIGR02490">
    <property type="entry name" value="flgF"/>
    <property type="match status" value="1"/>
</dbReference>
<feature type="domain" description="Flagellar basal body rod protein N-terminal" evidence="7">
    <location>
        <begin position="6"/>
        <end position="35"/>
    </location>
</feature>
<dbReference type="RefSeq" id="WP_145154878.1">
    <property type="nucleotide sequence ID" value="NZ_VNIM01000103.1"/>
</dbReference>
<feature type="domain" description="Flagellar hook protein FlgE/F/G-like D1" evidence="9">
    <location>
        <begin position="81"/>
        <end position="145"/>
    </location>
</feature>
<dbReference type="InterPro" id="IPR012836">
    <property type="entry name" value="FlgF"/>
</dbReference>
<keyword evidence="10" id="KW-0966">Cell projection</keyword>
<dbReference type="InterPro" id="IPR053967">
    <property type="entry name" value="LlgE_F_G-like_D1"/>
</dbReference>
<evidence type="ECO:0000256" key="3">
    <source>
        <dbReference type="ARBA" id="ARBA00023143"/>
    </source>
</evidence>
<dbReference type="InterPro" id="IPR037925">
    <property type="entry name" value="FlgE/F/G-like"/>
</dbReference>
<dbReference type="OrthoDB" id="9804559at2"/>
<comment type="subcellular location">
    <subcellularLocation>
        <location evidence="1 6">Bacterial flagellum basal body</location>
    </subcellularLocation>
</comment>
<dbReference type="Pfam" id="PF22692">
    <property type="entry name" value="LlgE_F_G_D1"/>
    <property type="match status" value="1"/>
</dbReference>
<evidence type="ECO:0000259" key="8">
    <source>
        <dbReference type="Pfam" id="PF06429"/>
    </source>
</evidence>
<feature type="domain" description="Flagellar basal-body/hook protein C-terminal" evidence="8">
    <location>
        <begin position="199"/>
        <end position="242"/>
    </location>
</feature>
<evidence type="ECO:0000259" key="7">
    <source>
        <dbReference type="Pfam" id="PF00460"/>
    </source>
</evidence>
<dbReference type="GO" id="GO:0071978">
    <property type="term" value="P:bacterial-type flagellum-dependent swarming motility"/>
    <property type="evidence" value="ECO:0007669"/>
    <property type="project" value="TreeGrafter"/>
</dbReference>
<dbReference type="GO" id="GO:0030694">
    <property type="term" value="C:bacterial-type flagellum basal body, rod"/>
    <property type="evidence" value="ECO:0007669"/>
    <property type="project" value="UniProtKB-UniRule"/>
</dbReference>
<sequence>MDRLIHTALSAMRGAMARQTTTANNLANANTAGFRAELASVRPLWITGEGFGSRAPSSEEVTSADMSAGAVTATGRDLDVAIDGDALLGVQGDDGEEAYTRRGDLAVSDSGLLTTGDGHPVLGEGGPITLPPYDKLNIAADGSIFIVPQGADAAAEPQLVDRLKLASPTGTQIAKSLDGLFRVKGGGALPADPDAKVTAGSIEGSNVNTSTALVDMIDASRSWDTQVRLLTTAKELDTASADLMRLPD</sequence>
<keyword evidence="10" id="KW-0282">Flagellum</keyword>
<keyword evidence="3 6" id="KW-0975">Bacterial flagellum</keyword>
<dbReference type="NCBIfam" id="TIGR03506">
    <property type="entry name" value="FlgEFG_subfam"/>
    <property type="match status" value="1"/>
</dbReference>
<dbReference type="Proteomes" id="UP000318681">
    <property type="component" value="Unassembled WGS sequence"/>
</dbReference>
<dbReference type="InterPro" id="IPR010930">
    <property type="entry name" value="Flg_bb/hook_C_dom"/>
</dbReference>
<comment type="similarity">
    <text evidence="2 6">Belongs to the flagella basal body rod proteins family.</text>
</comment>
<name>A0A558QUU6_9SPHN</name>
<accession>A0A558QUU6</accession>
<evidence type="ECO:0000259" key="9">
    <source>
        <dbReference type="Pfam" id="PF22692"/>
    </source>
</evidence>
<evidence type="ECO:0000256" key="6">
    <source>
        <dbReference type="RuleBase" id="RU362116"/>
    </source>
</evidence>
<organism evidence="10 11">
    <name type="scientific">Alterirhizorhabdus solaris</name>
    <dbReference type="NCBI Taxonomy" id="2529389"/>
    <lineage>
        <taxon>Bacteria</taxon>
        <taxon>Pseudomonadati</taxon>
        <taxon>Pseudomonadota</taxon>
        <taxon>Alphaproteobacteria</taxon>
        <taxon>Sphingomonadales</taxon>
        <taxon>Rhizorhabdaceae</taxon>
        <taxon>Alterirhizorhabdus</taxon>
    </lineage>
</organism>
<dbReference type="PANTHER" id="PTHR30435">
    <property type="entry name" value="FLAGELLAR PROTEIN"/>
    <property type="match status" value="1"/>
</dbReference>
<dbReference type="SUPFAM" id="SSF117143">
    <property type="entry name" value="Flagellar hook protein flgE"/>
    <property type="match status" value="1"/>
</dbReference>
<evidence type="ECO:0000313" key="11">
    <source>
        <dbReference type="Proteomes" id="UP000318681"/>
    </source>
</evidence>
<evidence type="ECO:0000256" key="5">
    <source>
        <dbReference type="ARBA" id="ARBA00040228"/>
    </source>
</evidence>
<evidence type="ECO:0000256" key="2">
    <source>
        <dbReference type="ARBA" id="ARBA00009677"/>
    </source>
</evidence>
<protein>
    <recommendedName>
        <fullName evidence="5 6">Flagellar basal-body rod protein FlgF</fullName>
    </recommendedName>
</protein>
<evidence type="ECO:0000313" key="10">
    <source>
        <dbReference type="EMBL" id="TVV70926.1"/>
    </source>
</evidence>
<dbReference type="EMBL" id="VNIM01000103">
    <property type="protein sequence ID" value="TVV70926.1"/>
    <property type="molecule type" value="Genomic_DNA"/>
</dbReference>
<dbReference type="AlphaFoldDB" id="A0A558QUU6"/>
<dbReference type="InterPro" id="IPR020013">
    <property type="entry name" value="Flagellar_FlgE/F/G"/>
</dbReference>
<evidence type="ECO:0000256" key="4">
    <source>
        <dbReference type="ARBA" id="ARBA00038560"/>
    </source>
</evidence>
<keyword evidence="11" id="KW-1185">Reference proteome</keyword>
<evidence type="ECO:0000256" key="1">
    <source>
        <dbReference type="ARBA" id="ARBA00004117"/>
    </source>
</evidence>
<keyword evidence="10" id="KW-0969">Cilium</keyword>
<dbReference type="NCBIfam" id="NF009280">
    <property type="entry name" value="PRK12640.1"/>
    <property type="match status" value="1"/>
</dbReference>
<dbReference type="Pfam" id="PF06429">
    <property type="entry name" value="Flg_bbr_C"/>
    <property type="match status" value="1"/>
</dbReference>
<comment type="subunit">
    <text evidence="4 6">The basal body constitutes a major portion of the flagellar organelle and consists of five rings (E,L,P,S, and M) mounted on a central rod. The rod consists of about 26 subunits of FlgG in the distal portion, and FlgB, FlgC and FlgF are thought to build up the proximal portion of the rod with about 6 subunits each.</text>
</comment>
<reference evidence="10 11" key="1">
    <citation type="submission" date="2019-07" db="EMBL/GenBank/DDBJ databases">
        <title>Sphingomonas solaris sp. nov., isolated from a solar panel from Boston, Massachusetts.</title>
        <authorList>
            <person name="Tanner K."/>
            <person name="Pascual J."/>
            <person name="Mancuso C."/>
            <person name="Pereto J."/>
            <person name="Khalil A."/>
            <person name="Vilanova C."/>
        </authorList>
    </citation>
    <scope>NUCLEOTIDE SEQUENCE [LARGE SCALE GENOMIC DNA]</scope>
    <source>
        <strain evidence="10 11">R4DWN</strain>
    </source>
</reference>
<dbReference type="Pfam" id="PF00460">
    <property type="entry name" value="Flg_bb_rod"/>
    <property type="match status" value="1"/>
</dbReference>